<gene>
    <name evidence="3" type="ORF">BD626DRAFT_539929</name>
</gene>
<proteinExistence type="predicted"/>
<reference evidence="3 4" key="1">
    <citation type="journal article" date="2019" name="New Phytol.">
        <title>Comparative genomics reveals unique wood-decay strategies and fruiting body development in the Schizophyllaceae.</title>
        <authorList>
            <person name="Almasi E."/>
            <person name="Sahu N."/>
            <person name="Krizsan K."/>
            <person name="Balint B."/>
            <person name="Kovacs G.M."/>
            <person name="Kiss B."/>
            <person name="Cseklye J."/>
            <person name="Drula E."/>
            <person name="Henrissat B."/>
            <person name="Nagy I."/>
            <person name="Chovatia M."/>
            <person name="Adam C."/>
            <person name="LaButti K."/>
            <person name="Lipzen A."/>
            <person name="Riley R."/>
            <person name="Grigoriev I.V."/>
            <person name="Nagy L.G."/>
        </authorList>
    </citation>
    <scope>NUCLEOTIDE SEQUENCE [LARGE SCALE GENOMIC DNA]</scope>
    <source>
        <strain evidence="3 4">NL-1724</strain>
    </source>
</reference>
<dbReference type="Proteomes" id="UP000320762">
    <property type="component" value="Unassembled WGS sequence"/>
</dbReference>
<evidence type="ECO:0000313" key="3">
    <source>
        <dbReference type="EMBL" id="TRM58457.1"/>
    </source>
</evidence>
<dbReference type="GO" id="GO:0008270">
    <property type="term" value="F:zinc ion binding"/>
    <property type="evidence" value="ECO:0007669"/>
    <property type="project" value="UniProtKB-KW"/>
</dbReference>
<dbReference type="EMBL" id="VDMD01000035">
    <property type="protein sequence ID" value="TRM58457.1"/>
    <property type="molecule type" value="Genomic_DNA"/>
</dbReference>
<dbReference type="PROSITE" id="PS00028">
    <property type="entry name" value="ZINC_FINGER_C2H2_1"/>
    <property type="match status" value="1"/>
</dbReference>
<organism evidence="3 4">
    <name type="scientific">Schizophyllum amplum</name>
    <dbReference type="NCBI Taxonomy" id="97359"/>
    <lineage>
        <taxon>Eukaryota</taxon>
        <taxon>Fungi</taxon>
        <taxon>Dikarya</taxon>
        <taxon>Basidiomycota</taxon>
        <taxon>Agaricomycotina</taxon>
        <taxon>Agaricomycetes</taxon>
        <taxon>Agaricomycetidae</taxon>
        <taxon>Agaricales</taxon>
        <taxon>Schizophyllaceae</taxon>
        <taxon>Schizophyllum</taxon>
    </lineage>
</organism>
<accession>A0A550C0X6</accession>
<evidence type="ECO:0000313" key="4">
    <source>
        <dbReference type="Proteomes" id="UP000320762"/>
    </source>
</evidence>
<keyword evidence="4" id="KW-1185">Reference proteome</keyword>
<dbReference type="PROSITE" id="PS50157">
    <property type="entry name" value="ZINC_FINGER_C2H2_2"/>
    <property type="match status" value="1"/>
</dbReference>
<sequence length="263" mass="29610">MPAAPHVSVSGSLSNRDRIKSLRTIYKLSDTDTVPATSGNHLVCRLSPTCEWIHRFRDDERATAPGLFIDHIREHVREEARHLRDLHHVPHALRGAIPLGVPNAIRAPAFPTATSLHRCSWHHCGQAFYKEERLIDHIVQEHLRLSTGVYCPLCAVLIAVQVLADAHDQPDAGNNGQDMLPPVFAFIGGQKRTLKTVIVPGNVRLSDAPLTKDHPVLVALQDILLEHYEAAKCDTLRWMRITTLKEDKMSRIEVWRDKTNARD</sequence>
<evidence type="ECO:0000256" key="1">
    <source>
        <dbReference type="PROSITE-ProRule" id="PRU00042"/>
    </source>
</evidence>
<name>A0A550C0X6_9AGAR</name>
<comment type="caution">
    <text evidence="3">The sequence shown here is derived from an EMBL/GenBank/DDBJ whole genome shotgun (WGS) entry which is preliminary data.</text>
</comment>
<keyword evidence="1" id="KW-0863">Zinc-finger</keyword>
<dbReference type="AlphaFoldDB" id="A0A550C0X6"/>
<dbReference type="InterPro" id="IPR013087">
    <property type="entry name" value="Znf_C2H2_type"/>
</dbReference>
<protein>
    <recommendedName>
        <fullName evidence="2">C2H2-type domain-containing protein</fullName>
    </recommendedName>
</protein>
<evidence type="ECO:0000259" key="2">
    <source>
        <dbReference type="PROSITE" id="PS50157"/>
    </source>
</evidence>
<dbReference type="InterPro" id="IPR036236">
    <property type="entry name" value="Znf_C2H2_sf"/>
</dbReference>
<dbReference type="SUPFAM" id="SSF57667">
    <property type="entry name" value="beta-beta-alpha zinc fingers"/>
    <property type="match status" value="1"/>
</dbReference>
<keyword evidence="1" id="KW-0479">Metal-binding</keyword>
<feature type="domain" description="C2H2-type" evidence="2">
    <location>
        <begin position="117"/>
        <end position="142"/>
    </location>
</feature>
<keyword evidence="1" id="KW-0862">Zinc</keyword>